<dbReference type="Proteomes" id="UP000192708">
    <property type="component" value="Unassembled WGS sequence"/>
</dbReference>
<dbReference type="Pfam" id="PF20434">
    <property type="entry name" value="BD-FAE"/>
    <property type="match status" value="1"/>
</dbReference>
<evidence type="ECO:0000256" key="1">
    <source>
        <dbReference type="ARBA" id="ARBA00022801"/>
    </source>
</evidence>
<dbReference type="Gene3D" id="3.40.50.1820">
    <property type="entry name" value="alpha/beta hydrolase"/>
    <property type="match status" value="1"/>
</dbReference>
<dbReference type="RefSeq" id="WP_084281965.1">
    <property type="nucleotide sequence ID" value="NZ_FWXJ01000001.1"/>
</dbReference>
<keyword evidence="1" id="KW-0378">Hydrolase</keyword>
<dbReference type="InterPro" id="IPR029058">
    <property type="entry name" value="AB_hydrolase_fold"/>
</dbReference>
<dbReference type="SUPFAM" id="SSF53474">
    <property type="entry name" value="alpha/beta-Hydrolases"/>
    <property type="match status" value="1"/>
</dbReference>
<dbReference type="InterPro" id="IPR050300">
    <property type="entry name" value="GDXG_lipolytic_enzyme"/>
</dbReference>
<organism evidence="3 4">
    <name type="scientific">Polynucleobacter kasalickyi</name>
    <dbReference type="NCBI Taxonomy" id="1938817"/>
    <lineage>
        <taxon>Bacteria</taxon>
        <taxon>Pseudomonadati</taxon>
        <taxon>Pseudomonadota</taxon>
        <taxon>Betaproteobacteria</taxon>
        <taxon>Burkholderiales</taxon>
        <taxon>Burkholderiaceae</taxon>
        <taxon>Polynucleobacter</taxon>
    </lineage>
</organism>
<dbReference type="EMBL" id="FWXJ01000001">
    <property type="protein sequence ID" value="SMC30384.1"/>
    <property type="molecule type" value="Genomic_DNA"/>
</dbReference>
<accession>A0A1W1Y2N1</accession>
<dbReference type="PANTHER" id="PTHR48081">
    <property type="entry name" value="AB HYDROLASE SUPERFAMILY PROTEIN C4A8.06C"/>
    <property type="match status" value="1"/>
</dbReference>
<dbReference type="AlphaFoldDB" id="A0A1W1Y2N1"/>
<keyword evidence="4" id="KW-1185">Reference proteome</keyword>
<dbReference type="GO" id="GO:0016787">
    <property type="term" value="F:hydrolase activity"/>
    <property type="evidence" value="ECO:0007669"/>
    <property type="project" value="UniProtKB-KW"/>
</dbReference>
<dbReference type="STRING" id="1938817.SAMN06296008_101169"/>
<evidence type="ECO:0000313" key="4">
    <source>
        <dbReference type="Proteomes" id="UP000192708"/>
    </source>
</evidence>
<protein>
    <submittedName>
        <fullName evidence="3">Acetyl esterase/lipase</fullName>
    </submittedName>
</protein>
<gene>
    <name evidence="3" type="ORF">SAMN06296008_101169</name>
</gene>
<evidence type="ECO:0000313" key="3">
    <source>
        <dbReference type="EMBL" id="SMC30384.1"/>
    </source>
</evidence>
<sequence length="329" mass="36771">MIQVAVNKKEVSVFSKSSSLLKLGLVTISTFCLVNWCSAQSNSQTATPRYNPNAKYELKITELPYRTNASGRVLKARIYEPIGTGPFPTMIDFHGGAWNNKDRLAEQPMDQAIAKSGVLVVAVDLTLAGDAPYPANLQDASYAIRWVKHHAAQWHGDTTKVGVYGSSSGGHVAQLLALRPNDARYNAIVFEQNPKIDASIAYIATRSPISDPFGRFANATRLKRDRMINNHYTYFKPFESIHEANPQEILERKEPHGKLPPMLLMYGDLDDNVLPVLQEKFTQAYRNAGGSIQLVEFKDSEHEWVAQESAQTDLARKTVKTFIAKQYQK</sequence>
<name>A0A1W1Y2N1_9BURK</name>
<evidence type="ECO:0000259" key="2">
    <source>
        <dbReference type="Pfam" id="PF20434"/>
    </source>
</evidence>
<reference evidence="3 4" key="1">
    <citation type="submission" date="2017-04" db="EMBL/GenBank/DDBJ databases">
        <authorList>
            <person name="Afonso C.L."/>
            <person name="Miller P.J."/>
            <person name="Scott M.A."/>
            <person name="Spackman E."/>
            <person name="Goraichik I."/>
            <person name="Dimitrov K.M."/>
            <person name="Suarez D.L."/>
            <person name="Swayne D.E."/>
        </authorList>
    </citation>
    <scope>NUCLEOTIDE SEQUENCE [LARGE SCALE GENOMIC DNA]</scope>
    <source>
        <strain evidence="3 4">VK13</strain>
    </source>
</reference>
<feature type="domain" description="BD-FAE-like" evidence="2">
    <location>
        <begin position="79"/>
        <end position="274"/>
    </location>
</feature>
<proteinExistence type="predicted"/>
<dbReference type="OrthoDB" id="255603at2"/>
<dbReference type="InterPro" id="IPR049492">
    <property type="entry name" value="BD-FAE-like_dom"/>
</dbReference>